<comment type="caution">
    <text evidence="1">The sequence shown here is derived from an EMBL/GenBank/DDBJ whole genome shotgun (WGS) entry which is preliminary data.</text>
</comment>
<gene>
    <name evidence="1" type="ORF">LCGC14_2163680</name>
</gene>
<organism evidence="1">
    <name type="scientific">marine sediment metagenome</name>
    <dbReference type="NCBI Taxonomy" id="412755"/>
    <lineage>
        <taxon>unclassified sequences</taxon>
        <taxon>metagenomes</taxon>
        <taxon>ecological metagenomes</taxon>
    </lineage>
</organism>
<accession>A0A0F9DS31</accession>
<dbReference type="AlphaFoldDB" id="A0A0F9DS31"/>
<dbReference type="SUPFAM" id="SSF56672">
    <property type="entry name" value="DNA/RNA polymerases"/>
    <property type="match status" value="1"/>
</dbReference>
<evidence type="ECO:0000313" key="1">
    <source>
        <dbReference type="EMBL" id="KKL64569.1"/>
    </source>
</evidence>
<evidence type="ECO:0008006" key="2">
    <source>
        <dbReference type="Google" id="ProtNLM"/>
    </source>
</evidence>
<name>A0A0F9DS31_9ZZZZ</name>
<reference evidence="1" key="1">
    <citation type="journal article" date="2015" name="Nature">
        <title>Complex archaea that bridge the gap between prokaryotes and eukaryotes.</title>
        <authorList>
            <person name="Spang A."/>
            <person name="Saw J.H."/>
            <person name="Jorgensen S.L."/>
            <person name="Zaremba-Niedzwiedzka K."/>
            <person name="Martijn J."/>
            <person name="Lind A.E."/>
            <person name="van Eijk R."/>
            <person name="Schleper C."/>
            <person name="Guy L."/>
            <person name="Ettema T.J."/>
        </authorList>
    </citation>
    <scope>NUCLEOTIDE SEQUENCE</scope>
</reference>
<proteinExistence type="predicted"/>
<dbReference type="EMBL" id="LAZR01027803">
    <property type="protein sequence ID" value="KKL64569.1"/>
    <property type="molecule type" value="Genomic_DNA"/>
</dbReference>
<feature type="non-terminal residue" evidence="1">
    <location>
        <position position="1"/>
    </location>
</feature>
<dbReference type="Gene3D" id="1.10.150.20">
    <property type="entry name" value="5' to 3' exonuclease, C-terminal subdomain"/>
    <property type="match status" value="1"/>
</dbReference>
<dbReference type="InterPro" id="IPR043502">
    <property type="entry name" value="DNA/RNA_pol_sf"/>
</dbReference>
<dbReference type="Gene3D" id="3.30.70.370">
    <property type="match status" value="1"/>
</dbReference>
<protein>
    <recommendedName>
        <fullName evidence="2">DNA-directed DNA polymerase family A palm domain-containing protein</fullName>
    </recommendedName>
</protein>
<sequence length="151" mass="16402">PAVNALGEEVAVMVRTRQGAGVPAAAARERAAERGWVLRSGKYHARDGVALTYMTARGQGAWIREETYGGKLAENVTQAVARDVLADALLRADASRAFHRVVLTVHDELVCEADPAEDLDAFRNLVVQQPEWAPDLPISAEAWQGPRYGKV</sequence>